<dbReference type="InterPro" id="IPR013757">
    <property type="entry name" value="Topo_IIA_A_a_sf"/>
</dbReference>
<dbReference type="Gene3D" id="3.30.1490.30">
    <property type="match status" value="1"/>
</dbReference>
<evidence type="ECO:0000256" key="3">
    <source>
        <dbReference type="ARBA" id="ARBA00001946"/>
    </source>
</evidence>
<dbReference type="InterPro" id="IPR006171">
    <property type="entry name" value="TOPRIM_dom"/>
</dbReference>
<comment type="cofactor">
    <cofactor evidence="2">
        <name>Ca(2+)</name>
        <dbReference type="ChEBI" id="CHEBI:29108"/>
    </cofactor>
</comment>
<dbReference type="FunFam" id="3.90.199.10:FF:000002">
    <property type="entry name" value="DNA topoisomerase 2"/>
    <property type="match status" value="1"/>
</dbReference>
<comment type="similarity">
    <text evidence="4">Belongs to the type II topoisomerase family.</text>
</comment>
<dbReference type="GO" id="GO:0000712">
    <property type="term" value="P:resolution of meiotic recombination intermediates"/>
    <property type="evidence" value="ECO:0007669"/>
    <property type="project" value="TreeGrafter"/>
</dbReference>
<evidence type="ECO:0000259" key="14">
    <source>
        <dbReference type="PROSITE" id="PS50880"/>
    </source>
</evidence>
<dbReference type="PANTHER" id="PTHR10169">
    <property type="entry name" value="DNA TOPOISOMERASE/GYRASE"/>
    <property type="match status" value="1"/>
</dbReference>
<evidence type="ECO:0000256" key="1">
    <source>
        <dbReference type="ARBA" id="ARBA00000185"/>
    </source>
</evidence>
<dbReference type="Gene3D" id="3.30.230.10">
    <property type="match status" value="1"/>
</dbReference>
<dbReference type="FunFam" id="3.40.50.670:FF:000001">
    <property type="entry name" value="DNA topoisomerase 2"/>
    <property type="match status" value="1"/>
</dbReference>
<dbReference type="Gene3D" id="3.30.1360.40">
    <property type="match status" value="1"/>
</dbReference>
<dbReference type="InterPro" id="IPR020568">
    <property type="entry name" value="Ribosomal_Su5_D2-typ_SF"/>
</dbReference>
<dbReference type="SUPFAM" id="SSF56719">
    <property type="entry name" value="Type II DNA topoisomerase"/>
    <property type="match status" value="1"/>
</dbReference>
<dbReference type="SMART" id="SM00433">
    <property type="entry name" value="TOP2c"/>
    <property type="match status" value="1"/>
</dbReference>
<evidence type="ECO:0000256" key="9">
    <source>
        <dbReference type="ARBA" id="ARBA00022842"/>
    </source>
</evidence>
<keyword evidence="13" id="KW-0175">Coiled coil</keyword>
<sequence>MSKVKICIKKKNSSSSLKPKNIEDNSDTLSQLSNVSELYKKMSHVEHVLEKPDSYVGSTELEETEQYILIETDDSKTIEKSTFNYCPAFYKCFDELLVNAFDHSKRQSSKIKSGNNLAVPVKNIKVEINVEENYVSIFNDGDGIDIEILPEHNIYPPELIFGTLLTSTNYDDNEKREWGGRNGYGAKLANIFSTQMTVETVDKNRKKKLIQTFKTNMSIKEKPKITTCVANGFTKIMWYPDFKRFNMKNLDKDHVALMKKRVYDIAACSSKLVNVFLNKVKLQENNFEKYVNLYIGSKGGKVRISEETDNWNVVATYNNDEIFDQVSFVNGINTSRGGKHVDYIVDQIKDKLVKTIKKKKKITVKGAYVKNQLQVFINSTVVNPVFDGQTKETLKTNKNKFEHYIDLSQQFIDKLFKTELTQRIIQQTNYKENKDLEKTDGKKKGYVKIPKLSDAINAGTKKSKECTLILTEGDSAKSMAIAGLSVIGRNNYGVFPLKGKVLNVRDSSNADILKNIEISNIKKIIGLQANKSYDKKSLEKEWPLRYGKIMIMTDQDLDGSHIKGLLLNLFDHMWPLLLDEGFLCSMITPIIKAKKSNQEKIFYTIQDYDAWKEDNSKGWKIKYYKGLGTSTTKEAKEYFKNMKLVQYTTDEDIKLEHQQKVNGKLIETKTKNKIDLAFRKDRADDRKTWLYGHDKLKIPDYNIPSMTCNDFIDEEMIHYSNYDNDRSLPDIRDGLKPSTRKIVFSCFKRNLFNEMKVAQLAGYVSEKSAYHHGEKSLEGAIVGLAQNFTGSNNINILEPCGQFGTRLLGGKDAAQSRYIFTHLSKTTQLLFNHNDEPLYKYLDDDGTSIEPEAYNPIIPMVLVNGAEGIGTGFSTSIPCYNPIDIIKLIKLKLDGKEYGDIKPWYRGFKGDIEKIDETTYITKGLFTTLGQDKINISELPVGTWTEKYIEFLDKITIERGKENSKQFIKSYIDHSSESAVDITIKFDQNTLYKLLTTDIDGPITKIAKDLKLSSKLGTKNMWLFNTKSKLSKFNDIREIIDEWFSCRHALYVERKAYLLDKLEKELNIIKYKVMFINEFINETIEIRGKKKADILEMLSEKKYPKLSIKTDGEKSYDYLLKMDLYKLTKEEIDRLTEQRDLKQMEVNDLEETTVEKIWDSELDELEVYYTKDLKNYSCNKKTISFKKK</sequence>
<dbReference type="InterPro" id="IPR002205">
    <property type="entry name" value="Topo_IIA_dom_A"/>
</dbReference>
<dbReference type="InterPro" id="IPR001154">
    <property type="entry name" value="TopoII_euk"/>
</dbReference>
<evidence type="ECO:0000256" key="13">
    <source>
        <dbReference type="SAM" id="Coils"/>
    </source>
</evidence>
<keyword evidence="11" id="KW-0238">DNA-binding</keyword>
<name>A0A6C0IXV3_9ZZZZ</name>
<feature type="domain" description="Topo IIA-type catalytic" evidence="15">
    <location>
        <begin position="728"/>
        <end position="1162"/>
    </location>
</feature>
<evidence type="ECO:0000256" key="10">
    <source>
        <dbReference type="ARBA" id="ARBA00023029"/>
    </source>
</evidence>
<dbReference type="PROSITE" id="PS50880">
    <property type="entry name" value="TOPRIM"/>
    <property type="match status" value="1"/>
</dbReference>
<dbReference type="Gene3D" id="3.90.199.10">
    <property type="entry name" value="Topoisomerase II, domain 5"/>
    <property type="match status" value="1"/>
</dbReference>
<dbReference type="Pfam" id="PF01751">
    <property type="entry name" value="Toprim"/>
    <property type="match status" value="1"/>
</dbReference>
<dbReference type="PROSITE" id="PS52040">
    <property type="entry name" value="TOPO_IIA"/>
    <property type="match status" value="1"/>
</dbReference>
<feature type="domain" description="Toprim" evidence="14">
    <location>
        <begin position="466"/>
        <end position="592"/>
    </location>
</feature>
<dbReference type="PANTHER" id="PTHR10169:SF38">
    <property type="entry name" value="DNA TOPOISOMERASE 2"/>
    <property type="match status" value="1"/>
</dbReference>
<evidence type="ECO:0000313" key="16">
    <source>
        <dbReference type="EMBL" id="QHT97419.1"/>
    </source>
</evidence>
<dbReference type="GO" id="GO:0003918">
    <property type="term" value="F:DNA topoisomerase type II (double strand cut, ATP-hydrolyzing) activity"/>
    <property type="evidence" value="ECO:0007669"/>
    <property type="project" value="UniProtKB-EC"/>
</dbReference>
<dbReference type="AlphaFoldDB" id="A0A6C0IXV3"/>
<dbReference type="SUPFAM" id="SSF55874">
    <property type="entry name" value="ATPase domain of HSP90 chaperone/DNA topoisomerase II/histidine kinase"/>
    <property type="match status" value="1"/>
</dbReference>
<evidence type="ECO:0000256" key="5">
    <source>
        <dbReference type="ARBA" id="ARBA00012895"/>
    </source>
</evidence>
<dbReference type="InterPro" id="IPR013759">
    <property type="entry name" value="Topo_IIA_B_C"/>
</dbReference>
<dbReference type="GO" id="GO:0006265">
    <property type="term" value="P:DNA topological change"/>
    <property type="evidence" value="ECO:0007669"/>
    <property type="project" value="InterPro"/>
</dbReference>
<evidence type="ECO:0000256" key="2">
    <source>
        <dbReference type="ARBA" id="ARBA00001913"/>
    </source>
</evidence>
<dbReference type="SUPFAM" id="SSF54211">
    <property type="entry name" value="Ribosomal protein S5 domain 2-like"/>
    <property type="match status" value="1"/>
</dbReference>
<dbReference type="EMBL" id="MN740276">
    <property type="protein sequence ID" value="QHT97419.1"/>
    <property type="molecule type" value="Genomic_DNA"/>
</dbReference>
<evidence type="ECO:0000256" key="8">
    <source>
        <dbReference type="ARBA" id="ARBA00022840"/>
    </source>
</evidence>
<keyword evidence="10" id="KW-0799">Topoisomerase</keyword>
<dbReference type="Gene3D" id="1.10.268.10">
    <property type="entry name" value="Topoisomerase, domain 3"/>
    <property type="match status" value="1"/>
</dbReference>
<dbReference type="InterPro" id="IPR013506">
    <property type="entry name" value="Topo_IIA_bsu_dom2"/>
</dbReference>
<dbReference type="GO" id="GO:0046872">
    <property type="term" value="F:metal ion binding"/>
    <property type="evidence" value="ECO:0007669"/>
    <property type="project" value="UniProtKB-KW"/>
</dbReference>
<keyword evidence="12" id="KW-0413">Isomerase</keyword>
<comment type="catalytic activity">
    <reaction evidence="1">
        <text>ATP-dependent breakage, passage and rejoining of double-stranded DNA.</text>
        <dbReference type="EC" id="5.6.2.2"/>
    </reaction>
</comment>
<dbReference type="PRINTS" id="PR00418">
    <property type="entry name" value="TPI2FAMILY"/>
</dbReference>
<dbReference type="GO" id="GO:0000819">
    <property type="term" value="P:sister chromatid segregation"/>
    <property type="evidence" value="ECO:0007669"/>
    <property type="project" value="TreeGrafter"/>
</dbReference>
<dbReference type="Gene3D" id="3.30.565.10">
    <property type="entry name" value="Histidine kinase-like ATPase, C-terminal domain"/>
    <property type="match status" value="1"/>
</dbReference>
<keyword evidence="7" id="KW-0547">Nucleotide-binding</keyword>
<dbReference type="InterPro" id="IPR001241">
    <property type="entry name" value="Topo_IIA"/>
</dbReference>
<evidence type="ECO:0000256" key="11">
    <source>
        <dbReference type="ARBA" id="ARBA00023125"/>
    </source>
</evidence>
<protein>
    <recommendedName>
        <fullName evidence="5">DNA topoisomerase (ATP-hydrolyzing)</fullName>
        <ecNumber evidence="5">5.6.2.2</ecNumber>
    </recommendedName>
</protein>
<dbReference type="Gene3D" id="3.40.50.670">
    <property type="match status" value="1"/>
</dbReference>
<dbReference type="InterPro" id="IPR050634">
    <property type="entry name" value="DNA_Topoisomerase_II"/>
</dbReference>
<dbReference type="PRINTS" id="PR01158">
    <property type="entry name" value="TOPISMRASEII"/>
</dbReference>
<reference evidence="16" key="1">
    <citation type="journal article" date="2020" name="Nature">
        <title>Giant virus diversity and host interactions through global metagenomics.</title>
        <authorList>
            <person name="Schulz F."/>
            <person name="Roux S."/>
            <person name="Paez-Espino D."/>
            <person name="Jungbluth S."/>
            <person name="Walsh D.A."/>
            <person name="Denef V.J."/>
            <person name="McMahon K.D."/>
            <person name="Konstantinidis K.T."/>
            <person name="Eloe-Fadrosh E.A."/>
            <person name="Kyrpides N.C."/>
            <person name="Woyke T."/>
        </authorList>
    </citation>
    <scope>NUCLEOTIDE SEQUENCE</scope>
    <source>
        <strain evidence="16">GVMAG-M-3300025138-11</strain>
    </source>
</reference>
<evidence type="ECO:0000256" key="4">
    <source>
        <dbReference type="ARBA" id="ARBA00011080"/>
    </source>
</evidence>
<evidence type="ECO:0000256" key="12">
    <source>
        <dbReference type="ARBA" id="ARBA00023235"/>
    </source>
</evidence>
<keyword evidence="8" id="KW-0067">ATP-binding</keyword>
<dbReference type="InterPro" id="IPR013760">
    <property type="entry name" value="Topo_IIA-like_dom_sf"/>
</dbReference>
<keyword evidence="6" id="KW-0479">Metal-binding</keyword>
<feature type="coiled-coil region" evidence="13">
    <location>
        <begin position="1125"/>
        <end position="1152"/>
    </location>
</feature>
<evidence type="ECO:0000256" key="6">
    <source>
        <dbReference type="ARBA" id="ARBA00022723"/>
    </source>
</evidence>
<evidence type="ECO:0000256" key="7">
    <source>
        <dbReference type="ARBA" id="ARBA00022741"/>
    </source>
</evidence>
<dbReference type="InterPro" id="IPR014721">
    <property type="entry name" value="Ribsml_uS5_D2-typ_fold_subgr"/>
</dbReference>
<dbReference type="FunFam" id="3.30.1490.30:FF:000001">
    <property type="entry name" value="DNA topoisomerase 2"/>
    <property type="match status" value="1"/>
</dbReference>
<keyword evidence="9" id="KW-0460">Magnesium</keyword>
<dbReference type="Pfam" id="PF00521">
    <property type="entry name" value="DNA_topoisoIV"/>
    <property type="match status" value="1"/>
</dbReference>
<dbReference type="EC" id="5.6.2.2" evidence="5"/>
<dbReference type="SMART" id="SM00434">
    <property type="entry name" value="TOP4c"/>
    <property type="match status" value="1"/>
</dbReference>
<dbReference type="Pfam" id="PF00204">
    <property type="entry name" value="DNA_gyraseB"/>
    <property type="match status" value="1"/>
</dbReference>
<dbReference type="InterPro" id="IPR036890">
    <property type="entry name" value="HATPase_C_sf"/>
</dbReference>
<dbReference type="GO" id="GO:0005524">
    <property type="term" value="F:ATP binding"/>
    <property type="evidence" value="ECO:0007669"/>
    <property type="project" value="UniProtKB-KW"/>
</dbReference>
<dbReference type="InterPro" id="IPR013758">
    <property type="entry name" value="Topo_IIA_A/C_ab"/>
</dbReference>
<accession>A0A6C0IXV3</accession>
<organism evidence="16">
    <name type="scientific">viral metagenome</name>
    <dbReference type="NCBI Taxonomy" id="1070528"/>
    <lineage>
        <taxon>unclassified sequences</taxon>
        <taxon>metagenomes</taxon>
        <taxon>organismal metagenomes</taxon>
    </lineage>
</organism>
<dbReference type="InterPro" id="IPR031660">
    <property type="entry name" value="TOPRIM_C"/>
</dbReference>
<dbReference type="Pfam" id="PF16898">
    <property type="entry name" value="TOPRIM_C"/>
    <property type="match status" value="1"/>
</dbReference>
<proteinExistence type="inferred from homology"/>
<comment type="cofactor">
    <cofactor evidence="3">
        <name>Mg(2+)</name>
        <dbReference type="ChEBI" id="CHEBI:18420"/>
    </cofactor>
</comment>
<dbReference type="GO" id="GO:0005634">
    <property type="term" value="C:nucleus"/>
    <property type="evidence" value="ECO:0007669"/>
    <property type="project" value="TreeGrafter"/>
</dbReference>
<dbReference type="GO" id="GO:0003677">
    <property type="term" value="F:DNA binding"/>
    <property type="evidence" value="ECO:0007669"/>
    <property type="project" value="UniProtKB-KW"/>
</dbReference>
<dbReference type="InterPro" id="IPR018522">
    <property type="entry name" value="TopoIIA_CS"/>
</dbReference>
<dbReference type="PROSITE" id="PS00177">
    <property type="entry name" value="TOPOISOMERASE_II"/>
    <property type="match status" value="1"/>
</dbReference>
<evidence type="ECO:0000259" key="15">
    <source>
        <dbReference type="PROSITE" id="PS52040"/>
    </source>
</evidence>